<proteinExistence type="predicted"/>
<sequence length="430" mass="45369">MDDPARLEETDDVEVDPPVGGAVPSGDDPPPNWVRDATLFLAGQTASLFGSSLVQYAIMWHLTLTTQSGLVLMGATIAGFLPQAVVSVFAGVWADRHNRKLIVMGADAVIALTTLGLVVLLLRGVEDLWLIFLTLAIRSVGAGVQTPAVSALIPQIVPAASLMRVNGINTSIQSGSMLLSPAVAAWLYASFDLVAVLMVDVVTALIGIGLVLLVPVPAIARSAVAMGYLDDLKAGLGYVRTHTLVRRVLVFYAIIFVLVVPPSYLTPLLVVRTFGDEVWKLTANELAFSIGMVVGGAFLAWWGGTRDRIAMLVGASIGVGVLSIALGLAPYLWIFLVFMFLVGVCIPFFWTTSTTLLQETVENDFQGRVFGLLGIVMALAMPFGMLVFGPLSDVVSVQALLVGGGVLTILVGIVVATRSPVSEESHAASA</sequence>
<keyword evidence="3" id="KW-1003">Cell membrane</keyword>
<dbReference type="PANTHER" id="PTHR23513">
    <property type="entry name" value="INTEGRAL MEMBRANE EFFLUX PROTEIN-RELATED"/>
    <property type="match status" value="1"/>
</dbReference>
<evidence type="ECO:0000256" key="6">
    <source>
        <dbReference type="ARBA" id="ARBA00023136"/>
    </source>
</evidence>
<feature type="transmembrane region" description="Helical" evidence="8">
    <location>
        <begin position="309"/>
        <end position="326"/>
    </location>
</feature>
<dbReference type="RefSeq" id="WP_386764784.1">
    <property type="nucleotide sequence ID" value="NZ_JBHSTI010000008.1"/>
</dbReference>
<keyword evidence="4 8" id="KW-0812">Transmembrane</keyword>
<feature type="transmembrane region" description="Helical" evidence="8">
    <location>
        <begin position="395"/>
        <end position="416"/>
    </location>
</feature>
<evidence type="ECO:0000259" key="9">
    <source>
        <dbReference type="PROSITE" id="PS50850"/>
    </source>
</evidence>
<organism evidence="10 11">
    <name type="scientific">Longivirga aurantiaca</name>
    <dbReference type="NCBI Taxonomy" id="1837743"/>
    <lineage>
        <taxon>Bacteria</taxon>
        <taxon>Bacillati</taxon>
        <taxon>Actinomycetota</taxon>
        <taxon>Actinomycetes</taxon>
        <taxon>Sporichthyales</taxon>
        <taxon>Sporichthyaceae</taxon>
        <taxon>Longivirga</taxon>
    </lineage>
</organism>
<dbReference type="PANTHER" id="PTHR23513:SF6">
    <property type="entry name" value="MAJOR FACILITATOR SUPERFAMILY ASSOCIATED DOMAIN-CONTAINING PROTEIN"/>
    <property type="match status" value="1"/>
</dbReference>
<feature type="transmembrane region" description="Helical" evidence="8">
    <location>
        <begin position="332"/>
        <end position="357"/>
    </location>
</feature>
<reference evidence="11" key="1">
    <citation type="journal article" date="2019" name="Int. J. Syst. Evol. Microbiol.">
        <title>The Global Catalogue of Microorganisms (GCM) 10K type strain sequencing project: providing services to taxonomists for standard genome sequencing and annotation.</title>
        <authorList>
            <consortium name="The Broad Institute Genomics Platform"/>
            <consortium name="The Broad Institute Genome Sequencing Center for Infectious Disease"/>
            <person name="Wu L."/>
            <person name="Ma J."/>
        </authorList>
    </citation>
    <scope>NUCLEOTIDE SEQUENCE [LARGE SCALE GENOMIC DNA]</scope>
    <source>
        <strain evidence="11">CGMCC 4.7317</strain>
    </source>
</reference>
<dbReference type="EMBL" id="JBHSTI010000008">
    <property type="protein sequence ID" value="MFC6237464.1"/>
    <property type="molecule type" value="Genomic_DNA"/>
</dbReference>
<accession>A0ABW1SYY2</accession>
<feature type="region of interest" description="Disordered" evidence="7">
    <location>
        <begin position="1"/>
        <end position="31"/>
    </location>
</feature>
<feature type="transmembrane region" description="Helical" evidence="8">
    <location>
        <begin position="101"/>
        <end position="122"/>
    </location>
</feature>
<evidence type="ECO:0000256" key="1">
    <source>
        <dbReference type="ARBA" id="ARBA00004651"/>
    </source>
</evidence>
<feature type="transmembrane region" description="Helical" evidence="8">
    <location>
        <begin position="369"/>
        <end position="389"/>
    </location>
</feature>
<keyword evidence="11" id="KW-1185">Reference proteome</keyword>
<protein>
    <submittedName>
        <fullName evidence="10">MFS transporter</fullName>
    </submittedName>
</protein>
<evidence type="ECO:0000313" key="11">
    <source>
        <dbReference type="Proteomes" id="UP001596138"/>
    </source>
</evidence>
<dbReference type="Proteomes" id="UP001596138">
    <property type="component" value="Unassembled WGS sequence"/>
</dbReference>
<comment type="subcellular location">
    <subcellularLocation>
        <location evidence="1">Cell membrane</location>
        <topology evidence="1">Multi-pass membrane protein</topology>
    </subcellularLocation>
</comment>
<keyword evidence="6 8" id="KW-0472">Membrane</keyword>
<feature type="transmembrane region" description="Helical" evidence="8">
    <location>
        <begin position="249"/>
        <end position="266"/>
    </location>
</feature>
<feature type="transmembrane region" description="Helical" evidence="8">
    <location>
        <begin position="286"/>
        <end position="302"/>
    </location>
</feature>
<gene>
    <name evidence="10" type="ORF">ACFQGU_06215</name>
</gene>
<evidence type="ECO:0000256" key="5">
    <source>
        <dbReference type="ARBA" id="ARBA00022989"/>
    </source>
</evidence>
<evidence type="ECO:0000256" key="7">
    <source>
        <dbReference type="SAM" id="MobiDB-lite"/>
    </source>
</evidence>
<keyword evidence="2" id="KW-0813">Transport</keyword>
<comment type="caution">
    <text evidence="10">The sequence shown here is derived from an EMBL/GenBank/DDBJ whole genome shotgun (WGS) entry which is preliminary data.</text>
</comment>
<feature type="transmembrane region" description="Helical" evidence="8">
    <location>
        <begin position="39"/>
        <end position="58"/>
    </location>
</feature>
<dbReference type="InterPro" id="IPR020846">
    <property type="entry name" value="MFS_dom"/>
</dbReference>
<dbReference type="Pfam" id="PF05977">
    <property type="entry name" value="MFS_3"/>
    <property type="match status" value="1"/>
</dbReference>
<feature type="domain" description="Major facilitator superfamily (MFS) profile" evidence="9">
    <location>
        <begin position="195"/>
        <end position="430"/>
    </location>
</feature>
<dbReference type="CDD" id="cd06173">
    <property type="entry name" value="MFS_MefA_like"/>
    <property type="match status" value="1"/>
</dbReference>
<dbReference type="PROSITE" id="PS50850">
    <property type="entry name" value="MFS"/>
    <property type="match status" value="1"/>
</dbReference>
<feature type="transmembrane region" description="Helical" evidence="8">
    <location>
        <begin position="205"/>
        <end position="229"/>
    </location>
</feature>
<name>A0ABW1SYY2_9ACTN</name>
<dbReference type="SUPFAM" id="SSF103473">
    <property type="entry name" value="MFS general substrate transporter"/>
    <property type="match status" value="1"/>
</dbReference>
<dbReference type="InterPro" id="IPR036259">
    <property type="entry name" value="MFS_trans_sf"/>
</dbReference>
<dbReference type="Gene3D" id="1.20.1250.20">
    <property type="entry name" value="MFS general substrate transporter like domains"/>
    <property type="match status" value="1"/>
</dbReference>
<evidence type="ECO:0000256" key="3">
    <source>
        <dbReference type="ARBA" id="ARBA00022475"/>
    </source>
</evidence>
<feature type="transmembrane region" description="Helical" evidence="8">
    <location>
        <begin position="70"/>
        <end position="94"/>
    </location>
</feature>
<evidence type="ECO:0000313" key="10">
    <source>
        <dbReference type="EMBL" id="MFC6237464.1"/>
    </source>
</evidence>
<evidence type="ECO:0000256" key="8">
    <source>
        <dbReference type="SAM" id="Phobius"/>
    </source>
</evidence>
<evidence type="ECO:0000256" key="2">
    <source>
        <dbReference type="ARBA" id="ARBA00022448"/>
    </source>
</evidence>
<dbReference type="InterPro" id="IPR010290">
    <property type="entry name" value="TM_effector"/>
</dbReference>
<evidence type="ECO:0000256" key="4">
    <source>
        <dbReference type="ARBA" id="ARBA00022692"/>
    </source>
</evidence>
<keyword evidence="5 8" id="KW-1133">Transmembrane helix</keyword>